<feature type="compositionally biased region" description="Low complexity" evidence="1">
    <location>
        <begin position="41"/>
        <end position="54"/>
    </location>
</feature>
<proteinExistence type="predicted"/>
<evidence type="ECO:0000313" key="3">
    <source>
        <dbReference type="Proteomes" id="UP000663421"/>
    </source>
</evidence>
<reference evidence="2 3" key="1">
    <citation type="submission" date="2020-11" db="EMBL/GenBank/DDBJ databases">
        <title>Complete genome sequence unveiled secondary metabolic potentials in Streptomyces solisilvae HNM0141.</title>
        <authorList>
            <person name="Huang X."/>
        </authorList>
    </citation>
    <scope>NUCLEOTIDE SEQUENCE [LARGE SCALE GENOMIC DNA]</scope>
    <source>
        <strain evidence="2 3">HNM0141</strain>
    </source>
</reference>
<accession>A0ABX6VW47</accession>
<keyword evidence="3" id="KW-1185">Reference proteome</keyword>
<protein>
    <submittedName>
        <fullName evidence="2">Uncharacterized protein</fullName>
    </submittedName>
</protein>
<evidence type="ECO:0000313" key="2">
    <source>
        <dbReference type="EMBL" id="QPI53623.1"/>
    </source>
</evidence>
<dbReference type="EMBL" id="CP065050">
    <property type="protein sequence ID" value="QPI53623.1"/>
    <property type="molecule type" value="Genomic_DNA"/>
</dbReference>
<gene>
    <name evidence="2" type="ORF">I1A49_00500</name>
</gene>
<name>A0ABX6VW47_STRMQ</name>
<organism evidence="2 3">
    <name type="scientific">Streptomyces malaysiensis</name>
    <dbReference type="NCBI Taxonomy" id="92644"/>
    <lineage>
        <taxon>Bacteria</taxon>
        <taxon>Bacillati</taxon>
        <taxon>Actinomycetota</taxon>
        <taxon>Actinomycetes</taxon>
        <taxon>Kitasatosporales</taxon>
        <taxon>Streptomycetaceae</taxon>
        <taxon>Streptomyces</taxon>
        <taxon>Streptomyces violaceusniger group</taxon>
    </lineage>
</organism>
<evidence type="ECO:0000256" key="1">
    <source>
        <dbReference type="SAM" id="MobiDB-lite"/>
    </source>
</evidence>
<dbReference type="Proteomes" id="UP000663421">
    <property type="component" value="Chromosome"/>
</dbReference>
<sequence>MNYLTGQVERLHYGTALKRGWPIDAGIIESVPPLGRRPVWTSPAPAGASTAPKPQLKPHAVRANGDFEAYGA</sequence>
<feature type="region of interest" description="Disordered" evidence="1">
    <location>
        <begin position="39"/>
        <end position="72"/>
    </location>
</feature>